<proteinExistence type="predicted"/>
<dbReference type="InterPro" id="IPR046299">
    <property type="entry name" value="DUF6336"/>
</dbReference>
<keyword evidence="1" id="KW-1133">Transmembrane helix</keyword>
<keyword evidence="3" id="KW-1185">Reference proteome</keyword>
<evidence type="ECO:0000313" key="2">
    <source>
        <dbReference type="EMBL" id="MFB8775010.1"/>
    </source>
</evidence>
<protein>
    <submittedName>
        <fullName evidence="2">DUF6336 family protein</fullName>
    </submittedName>
</protein>
<organism evidence="2 3">
    <name type="scientific">Streptomyces broussonetiae</name>
    <dbReference type="NCBI Taxonomy" id="2686304"/>
    <lineage>
        <taxon>Bacteria</taxon>
        <taxon>Bacillati</taxon>
        <taxon>Actinomycetota</taxon>
        <taxon>Actinomycetes</taxon>
        <taxon>Kitasatosporales</taxon>
        <taxon>Streptomycetaceae</taxon>
        <taxon>Streptomyces</taxon>
    </lineage>
</organism>
<accession>A0ABV5EDT0</accession>
<comment type="caution">
    <text evidence="2">The sequence shown here is derived from an EMBL/GenBank/DDBJ whole genome shotgun (WGS) entry which is preliminary data.</text>
</comment>
<keyword evidence="1" id="KW-0472">Membrane</keyword>
<feature type="transmembrane region" description="Helical" evidence="1">
    <location>
        <begin position="23"/>
        <end position="45"/>
    </location>
</feature>
<dbReference type="Pfam" id="PF19862">
    <property type="entry name" value="DUF6336"/>
    <property type="match status" value="1"/>
</dbReference>
<dbReference type="Proteomes" id="UP001585080">
    <property type="component" value="Unassembled WGS sequence"/>
</dbReference>
<evidence type="ECO:0000256" key="1">
    <source>
        <dbReference type="SAM" id="Phobius"/>
    </source>
</evidence>
<name>A0ABV5EDT0_9ACTN</name>
<reference evidence="2 3" key="1">
    <citation type="submission" date="2024-01" db="EMBL/GenBank/DDBJ databases">
        <title>Genome mining of biosynthetic gene clusters to explore secondary metabolites of Streptomyces sp.</title>
        <authorList>
            <person name="Baig A."/>
            <person name="Ajitkumar Shintre N."/>
            <person name="Kumar H."/>
            <person name="Anbarasu A."/>
            <person name="Ramaiah S."/>
        </authorList>
    </citation>
    <scope>NUCLEOTIDE SEQUENCE [LARGE SCALE GENOMIC DNA]</scope>
    <source>
        <strain evidence="2 3">A57</strain>
    </source>
</reference>
<feature type="transmembrane region" description="Helical" evidence="1">
    <location>
        <begin position="57"/>
        <end position="80"/>
    </location>
</feature>
<evidence type="ECO:0000313" key="3">
    <source>
        <dbReference type="Proteomes" id="UP001585080"/>
    </source>
</evidence>
<keyword evidence="1" id="KW-0812">Transmembrane</keyword>
<dbReference type="EMBL" id="JAYMRP010000017">
    <property type="protein sequence ID" value="MFB8775010.1"/>
    <property type="molecule type" value="Genomic_DNA"/>
</dbReference>
<gene>
    <name evidence="2" type="ORF">VSS16_20125</name>
</gene>
<sequence length="129" mass="13666">MARPVGETDGDGVRMPHLRLAEVLGRGAAYGLAASLTLLLSAPLLPPDDRPDHLSAISFLALTLGLTLLAEGAFPWWCCLGDIRRFRDWRTLTGQTSGVTAIAPACLRLAALTLPLSPTALLLTHLTNG</sequence>
<dbReference type="RefSeq" id="WP_376733672.1">
    <property type="nucleotide sequence ID" value="NZ_JAYMRP010000017.1"/>
</dbReference>